<evidence type="ECO:0000313" key="3">
    <source>
        <dbReference type="Proteomes" id="UP001469553"/>
    </source>
</evidence>
<evidence type="ECO:0000313" key="2">
    <source>
        <dbReference type="EMBL" id="MEQ2289041.1"/>
    </source>
</evidence>
<protein>
    <submittedName>
        <fullName evidence="2">Uncharacterized protein</fullName>
    </submittedName>
</protein>
<dbReference type="Proteomes" id="UP001469553">
    <property type="component" value="Unassembled WGS sequence"/>
</dbReference>
<name>A0ABV0Y5L5_9TELE</name>
<sequence length="101" mass="11353">MPGSTETCGAHVNNLPEENKRSARPRRLASMEYSGVDKQGAECRHGGEEGKLIITVRNMQTERDYLSLFCASSSIFMHQAKIKWFGLKQVLNTGIFLDTDF</sequence>
<gene>
    <name evidence="2" type="ORF">AMECASPLE_029143</name>
</gene>
<reference evidence="2 3" key="1">
    <citation type="submission" date="2021-06" db="EMBL/GenBank/DDBJ databases">
        <authorList>
            <person name="Palmer J.M."/>
        </authorList>
    </citation>
    <scope>NUCLEOTIDE SEQUENCE [LARGE SCALE GENOMIC DNA]</scope>
    <source>
        <strain evidence="2 3">AS_MEX2019</strain>
        <tissue evidence="2">Muscle</tissue>
    </source>
</reference>
<evidence type="ECO:0000256" key="1">
    <source>
        <dbReference type="SAM" id="MobiDB-lite"/>
    </source>
</evidence>
<comment type="caution">
    <text evidence="2">The sequence shown here is derived from an EMBL/GenBank/DDBJ whole genome shotgun (WGS) entry which is preliminary data.</text>
</comment>
<proteinExistence type="predicted"/>
<dbReference type="EMBL" id="JAHRIP010022106">
    <property type="protein sequence ID" value="MEQ2289041.1"/>
    <property type="molecule type" value="Genomic_DNA"/>
</dbReference>
<accession>A0ABV0Y5L5</accession>
<keyword evidence="3" id="KW-1185">Reference proteome</keyword>
<feature type="region of interest" description="Disordered" evidence="1">
    <location>
        <begin position="1"/>
        <end position="25"/>
    </location>
</feature>
<organism evidence="2 3">
    <name type="scientific">Ameca splendens</name>
    <dbReference type="NCBI Taxonomy" id="208324"/>
    <lineage>
        <taxon>Eukaryota</taxon>
        <taxon>Metazoa</taxon>
        <taxon>Chordata</taxon>
        <taxon>Craniata</taxon>
        <taxon>Vertebrata</taxon>
        <taxon>Euteleostomi</taxon>
        <taxon>Actinopterygii</taxon>
        <taxon>Neopterygii</taxon>
        <taxon>Teleostei</taxon>
        <taxon>Neoteleostei</taxon>
        <taxon>Acanthomorphata</taxon>
        <taxon>Ovalentaria</taxon>
        <taxon>Atherinomorphae</taxon>
        <taxon>Cyprinodontiformes</taxon>
        <taxon>Goodeidae</taxon>
        <taxon>Ameca</taxon>
    </lineage>
</organism>